<feature type="region of interest" description="Disordered" evidence="1">
    <location>
        <begin position="429"/>
        <end position="490"/>
    </location>
</feature>
<dbReference type="Proteomes" id="UP001218218">
    <property type="component" value="Unassembled WGS sequence"/>
</dbReference>
<dbReference type="EMBL" id="JARIHO010000004">
    <property type="protein sequence ID" value="KAJ7362815.1"/>
    <property type="molecule type" value="Genomic_DNA"/>
</dbReference>
<proteinExistence type="predicted"/>
<feature type="region of interest" description="Disordered" evidence="1">
    <location>
        <begin position="503"/>
        <end position="534"/>
    </location>
</feature>
<evidence type="ECO:0000313" key="3">
    <source>
        <dbReference type="Proteomes" id="UP001218218"/>
    </source>
</evidence>
<reference evidence="2" key="1">
    <citation type="submission" date="2023-03" db="EMBL/GenBank/DDBJ databases">
        <title>Massive genome expansion in bonnet fungi (Mycena s.s.) driven by repeated elements and novel gene families across ecological guilds.</title>
        <authorList>
            <consortium name="Lawrence Berkeley National Laboratory"/>
            <person name="Harder C.B."/>
            <person name="Miyauchi S."/>
            <person name="Viragh M."/>
            <person name="Kuo A."/>
            <person name="Thoen E."/>
            <person name="Andreopoulos B."/>
            <person name="Lu D."/>
            <person name="Skrede I."/>
            <person name="Drula E."/>
            <person name="Henrissat B."/>
            <person name="Morin E."/>
            <person name="Kohler A."/>
            <person name="Barry K."/>
            <person name="LaButti K."/>
            <person name="Morin E."/>
            <person name="Salamov A."/>
            <person name="Lipzen A."/>
            <person name="Mereny Z."/>
            <person name="Hegedus B."/>
            <person name="Baldrian P."/>
            <person name="Stursova M."/>
            <person name="Weitz H."/>
            <person name="Taylor A."/>
            <person name="Grigoriev I.V."/>
            <person name="Nagy L.G."/>
            <person name="Martin F."/>
            <person name="Kauserud H."/>
        </authorList>
    </citation>
    <scope>NUCLEOTIDE SEQUENCE</scope>
    <source>
        <strain evidence="2">CBHHK002</strain>
    </source>
</reference>
<feature type="compositionally biased region" description="Polar residues" evidence="1">
    <location>
        <begin position="430"/>
        <end position="439"/>
    </location>
</feature>
<feature type="compositionally biased region" description="Polar residues" evidence="1">
    <location>
        <begin position="516"/>
        <end position="529"/>
    </location>
</feature>
<protein>
    <submittedName>
        <fullName evidence="2">Uncharacterized protein</fullName>
    </submittedName>
</protein>
<comment type="caution">
    <text evidence="2">The sequence shown here is derived from an EMBL/GenBank/DDBJ whole genome shotgun (WGS) entry which is preliminary data.</text>
</comment>
<accession>A0AAD7AM88</accession>
<name>A0AAD7AM88_9AGAR</name>
<feature type="compositionally biased region" description="Polar residues" evidence="1">
    <location>
        <begin position="754"/>
        <end position="763"/>
    </location>
</feature>
<feature type="region of interest" description="Disordered" evidence="1">
    <location>
        <begin position="718"/>
        <end position="763"/>
    </location>
</feature>
<organism evidence="2 3">
    <name type="scientific">Mycena albidolilacea</name>
    <dbReference type="NCBI Taxonomy" id="1033008"/>
    <lineage>
        <taxon>Eukaryota</taxon>
        <taxon>Fungi</taxon>
        <taxon>Dikarya</taxon>
        <taxon>Basidiomycota</taxon>
        <taxon>Agaricomycotina</taxon>
        <taxon>Agaricomycetes</taxon>
        <taxon>Agaricomycetidae</taxon>
        <taxon>Agaricales</taxon>
        <taxon>Marasmiineae</taxon>
        <taxon>Mycenaceae</taxon>
        <taxon>Mycena</taxon>
    </lineage>
</organism>
<feature type="compositionally biased region" description="Polar residues" evidence="1">
    <location>
        <begin position="480"/>
        <end position="489"/>
    </location>
</feature>
<evidence type="ECO:0000256" key="1">
    <source>
        <dbReference type="SAM" id="MobiDB-lite"/>
    </source>
</evidence>
<sequence>MRHSLDKASPLLPIRLPSTSRYNGFPSSQGVMEVSRAPAAVQTLRHGPPSSPSYANLALRGQVSVAAPGRILNEAYESFGRLAESHANRASYRLGFGPLAVVERIQRFMGEGLERELRLQEIPNDPNPKLRRDCSKLLGYAFPSESARTQLEAFKGIVTLVTRYSALRRVFLDCKALRAIEISANAMSESWTRSDSNIQAEDFTFFLQFAAASIAGTDIAPMMEDNPAYVLWSVEVVGEGLSVVERLLVASDCEGTSDFASQLSVRYLGGILEYPSFWTQSGPMFEAVVKKILVRTAAILKDIGVDCVEKFDSPEPISDTEGIDILCRSILNGVHSQIRDCSNPALRTQYWYPGFSAIVQLLRHPRAEYLLPMSWSQVNSAQMKAIIPTTYVSQSVTTLVLPVRVNSATSIRPRRKGIARFWRALRGDGTPTNNLTVDKNNAEPGEIVSPPALSPSSGFSSPVDHMDSTPHSQHLPYSRKSVQSASTRFNEARPITSAALDISHNESEGPSGAINLHTSTPRSDLTVSPASLPRPSIITTAGSADHRLQIPSPLAGAAGFVEHDSSAEVAQSHQRSNNVVVAQIEAEDHPGPAPIHCGLGFAIGDPPLPSPNVGQGLFTKLPPDTYNNATALARARVGALSILLRSGSRPSVDDVQSGEKSNMALTSTTPEILLNPNNAEPAAALSPLDPLSPSASLNSELPPLLRTELSQSLHRNLRRHRKLSRTDTLGPQPRPYLTFRRASRPANPLPRNLVSLNPRVQGS</sequence>
<gene>
    <name evidence="2" type="ORF">DFH08DRAFT_326960</name>
</gene>
<dbReference type="AlphaFoldDB" id="A0AAD7AM88"/>
<feature type="compositionally biased region" description="Polar residues" evidence="1">
    <location>
        <begin position="658"/>
        <end position="670"/>
    </location>
</feature>
<keyword evidence="3" id="KW-1185">Reference proteome</keyword>
<evidence type="ECO:0000313" key="2">
    <source>
        <dbReference type="EMBL" id="KAJ7362815.1"/>
    </source>
</evidence>
<feature type="region of interest" description="Disordered" evidence="1">
    <location>
        <begin position="648"/>
        <end position="675"/>
    </location>
</feature>